<gene>
    <name evidence="2" type="ORF">IRY55_04255</name>
</gene>
<dbReference type="RefSeq" id="WP_194562000.1">
    <property type="nucleotide sequence ID" value="NZ_JADKPV010000001.1"/>
</dbReference>
<dbReference type="EMBL" id="JADKPV010000001">
    <property type="protein sequence ID" value="MBF4500568.1"/>
    <property type="molecule type" value="Genomic_DNA"/>
</dbReference>
<dbReference type="InterPro" id="IPR018763">
    <property type="entry name" value="DUF2334"/>
</dbReference>
<organism evidence="2 3">
    <name type="scientific">Savagea serpentis</name>
    <dbReference type="NCBI Taxonomy" id="2785297"/>
    <lineage>
        <taxon>Bacteria</taxon>
        <taxon>Bacillati</taxon>
        <taxon>Bacillota</taxon>
        <taxon>Bacilli</taxon>
        <taxon>Bacillales</taxon>
        <taxon>Caryophanaceae</taxon>
        <taxon>Savagea</taxon>
    </lineage>
</organism>
<comment type="caution">
    <text evidence="2">The sequence shown here is derived from an EMBL/GenBank/DDBJ whole genome shotgun (WGS) entry which is preliminary data.</text>
</comment>
<dbReference type="Pfam" id="PF10096">
    <property type="entry name" value="DUF2334"/>
    <property type="match status" value="1"/>
</dbReference>
<evidence type="ECO:0000256" key="1">
    <source>
        <dbReference type="SAM" id="Phobius"/>
    </source>
</evidence>
<keyword evidence="1" id="KW-0472">Membrane</keyword>
<dbReference type="Proteomes" id="UP000622653">
    <property type="component" value="Unassembled WGS sequence"/>
</dbReference>
<keyword evidence="1" id="KW-0812">Transmembrane</keyword>
<evidence type="ECO:0000313" key="2">
    <source>
        <dbReference type="EMBL" id="MBF4500568.1"/>
    </source>
</evidence>
<sequence>METTIRSYDESLVVRKPYDVTTLGRYDTIFIYSEQSFPLPEHLEQQFITYEGRLILIGNIPETKNIWSSFETDGTVEIFSLQGEPMQSGLSIERVVPNKYLQTIVEGERYGDCYPYIVSNGYDIYYVASTRVEGLKQYTFNRLLNNLYQNQSGHPAFIRLEGIDATSDVEQLEAITQYLKSQHVPILLSVKLNPTKIKNHAFKQNKKLLQLLQSLQQDGARIILNTSISNMDWAIRYLAHQKLYPFAIETEDLTFSYERYKQIQHYSNLYFGPLTSSHIGKVQHILPSTIDGLPNLTLYPETLGFVQQNETSIFRTWQHKLQLLIELPASVLSISYHPYLGVDPLKEVVQKMNQTSGIQWIQWDEYETTVQNETMAIAFSKDRTIQVTKTKPFYDQWLYLWENKTTETVLWILVGLVATFVTLFIFYIVRMRMRLRKRLFRERSS</sequence>
<reference evidence="2" key="1">
    <citation type="submission" date="2020-11" db="EMBL/GenBank/DDBJ databases">
        <title>Multidrug resistant novel bacterium Savagea serpentis sp. nov., isolated from the scats of a vine snake (Ahaetulla nasuta).</title>
        <authorList>
            <person name="Venkata Ramana V."/>
            <person name="Vikas Patil S."/>
            <person name="Yogita Lugani V."/>
        </authorList>
    </citation>
    <scope>NUCLEOTIDE SEQUENCE</scope>
    <source>
        <strain evidence="2">SN6</strain>
    </source>
</reference>
<feature type="transmembrane region" description="Helical" evidence="1">
    <location>
        <begin position="409"/>
        <end position="429"/>
    </location>
</feature>
<protein>
    <submittedName>
        <fullName evidence="2">DUF2334 domain-containing protein</fullName>
    </submittedName>
</protein>
<accession>A0A8J7G7F8</accession>
<keyword evidence="1" id="KW-1133">Transmembrane helix</keyword>
<keyword evidence="3" id="KW-1185">Reference proteome</keyword>
<dbReference type="AlphaFoldDB" id="A0A8J7G7F8"/>
<evidence type="ECO:0000313" key="3">
    <source>
        <dbReference type="Proteomes" id="UP000622653"/>
    </source>
</evidence>
<name>A0A8J7G7F8_9BACL</name>
<proteinExistence type="predicted"/>